<dbReference type="Gene3D" id="3.10.450.50">
    <property type="match status" value="1"/>
</dbReference>
<proteinExistence type="predicted"/>
<gene>
    <name evidence="2" type="ORF">K788_0004036</name>
</gene>
<accession>A0A0P0R4V9</accession>
<protein>
    <recommendedName>
        <fullName evidence="1">DUF4440 domain-containing protein</fullName>
    </recommendedName>
</protein>
<dbReference type="SUPFAM" id="SSF54427">
    <property type="entry name" value="NTF2-like"/>
    <property type="match status" value="1"/>
</dbReference>
<dbReference type="Pfam" id="PF14534">
    <property type="entry name" value="DUF4440"/>
    <property type="match status" value="1"/>
</dbReference>
<evidence type="ECO:0000313" key="2">
    <source>
        <dbReference type="EMBL" id="ALL63168.1"/>
    </source>
</evidence>
<dbReference type="InterPro" id="IPR027843">
    <property type="entry name" value="DUF4440"/>
</dbReference>
<evidence type="ECO:0000259" key="1">
    <source>
        <dbReference type="Pfam" id="PF14534"/>
    </source>
</evidence>
<reference evidence="2 3" key="1">
    <citation type="journal article" date="2014" name="Genome Announc.">
        <title>Draft Genome Sequence of the Haloacid-Degrading Burkholderia caribensis Strain MBA4.</title>
        <authorList>
            <person name="Pan Y."/>
            <person name="Kong K.F."/>
            <person name="Tsang J.S."/>
        </authorList>
    </citation>
    <scope>NUCLEOTIDE SEQUENCE [LARGE SCALE GENOMIC DNA]</scope>
    <source>
        <strain evidence="2 3">MBA4</strain>
    </source>
</reference>
<name>A0A0P0R4V9_9BURK</name>
<dbReference type="InterPro" id="IPR032710">
    <property type="entry name" value="NTF2-like_dom_sf"/>
</dbReference>
<dbReference type="KEGG" id="bcai:K788_0004036"/>
<sequence length="138" mass="15291">MSAPSSIGANAMPAKVIEAIRGLERDRFRAMVEGNGQQLDALLSDNVIYVHTNGKRESKQQFIDAITAGRRRYRQIEVQSQDVLPVGRETCVVTGRALIEMEANSGALLFPIAYMAIQAQEDGKWQLIAWQATRCAIE</sequence>
<dbReference type="AlphaFoldDB" id="A0A0P0R4V9"/>
<dbReference type="Proteomes" id="UP000019146">
    <property type="component" value="Chromosome 1"/>
</dbReference>
<evidence type="ECO:0000313" key="3">
    <source>
        <dbReference type="Proteomes" id="UP000019146"/>
    </source>
</evidence>
<organism evidence="2 3">
    <name type="scientific">Paraburkholderia caribensis MBA4</name>
    <dbReference type="NCBI Taxonomy" id="1323664"/>
    <lineage>
        <taxon>Bacteria</taxon>
        <taxon>Pseudomonadati</taxon>
        <taxon>Pseudomonadota</taxon>
        <taxon>Betaproteobacteria</taxon>
        <taxon>Burkholderiales</taxon>
        <taxon>Burkholderiaceae</taxon>
        <taxon>Paraburkholderia</taxon>
    </lineage>
</organism>
<feature type="domain" description="DUF4440" evidence="1">
    <location>
        <begin position="20"/>
        <end position="127"/>
    </location>
</feature>
<dbReference type="EMBL" id="CP012746">
    <property type="protein sequence ID" value="ALL63168.1"/>
    <property type="molecule type" value="Genomic_DNA"/>
</dbReference>